<sequence>MFESLFWGAAIVALVGSAALVAIGAAVQPRIIQKDDLAAGIIDPRRTFGRKRRWRRSFRAARRLGSLPLR</sequence>
<gene>
    <name evidence="2" type="ORF">SAMN05192568_102557</name>
</gene>
<dbReference type="EMBL" id="FOTK01000025">
    <property type="protein sequence ID" value="SFM28610.1"/>
    <property type="molecule type" value="Genomic_DNA"/>
</dbReference>
<keyword evidence="1" id="KW-1133">Transmembrane helix</keyword>
<dbReference type="Proteomes" id="UP000199048">
    <property type="component" value="Unassembled WGS sequence"/>
</dbReference>
<evidence type="ECO:0000313" key="2">
    <source>
        <dbReference type="EMBL" id="SFM28610.1"/>
    </source>
</evidence>
<evidence type="ECO:0000313" key="3">
    <source>
        <dbReference type="Proteomes" id="UP000199048"/>
    </source>
</evidence>
<evidence type="ECO:0000256" key="1">
    <source>
        <dbReference type="SAM" id="Phobius"/>
    </source>
</evidence>
<keyword evidence="3" id="KW-1185">Reference proteome</keyword>
<feature type="transmembrane region" description="Helical" evidence="1">
    <location>
        <begin position="6"/>
        <end position="27"/>
    </location>
</feature>
<accession>A0A1I4PMA5</accession>
<reference evidence="3" key="1">
    <citation type="submission" date="2016-10" db="EMBL/GenBank/DDBJ databases">
        <authorList>
            <person name="Varghese N."/>
            <person name="Submissions S."/>
        </authorList>
    </citation>
    <scope>NUCLEOTIDE SEQUENCE [LARGE SCALE GENOMIC DNA]</scope>
    <source>
        <strain evidence="3">BL36</strain>
    </source>
</reference>
<name>A0A1I4PMA5_9HYPH</name>
<protein>
    <submittedName>
        <fullName evidence="2">Uncharacterized protein</fullName>
    </submittedName>
</protein>
<organism evidence="2 3">
    <name type="scientific">Methylobacterium pseudosasicola</name>
    <dbReference type="NCBI Taxonomy" id="582667"/>
    <lineage>
        <taxon>Bacteria</taxon>
        <taxon>Pseudomonadati</taxon>
        <taxon>Pseudomonadota</taxon>
        <taxon>Alphaproteobacteria</taxon>
        <taxon>Hyphomicrobiales</taxon>
        <taxon>Methylobacteriaceae</taxon>
        <taxon>Methylobacterium</taxon>
    </lineage>
</organism>
<keyword evidence="1" id="KW-0472">Membrane</keyword>
<dbReference type="OrthoDB" id="8005564at2"/>
<proteinExistence type="predicted"/>
<keyword evidence="1" id="KW-0812">Transmembrane</keyword>
<dbReference type="AlphaFoldDB" id="A0A1I4PMA5"/>
<dbReference type="STRING" id="582667.SAMN05192568_102557"/>